<feature type="signal peptide" evidence="1">
    <location>
        <begin position="1"/>
        <end position="22"/>
    </location>
</feature>
<sequence>MKKTILLTVALIALLFSCTENKKSVHSINEQTPNNYQVKIDSLLKTYDKNDEFMGSIILTQNEKTVYENTVGFSDIKSKKKASSNTKYRIGSVTKSFTATLIFKAIEENKLDINKTIESYFPNVKNANKITIAQLLQHRSGIHSFTNDKWFFDNRTKHISSEDMLSKISKYESDFEPNTKGEYSNSNYFLLALILEETYNTSYENLLQEKICKPLNLNNTYSGKEIDINDNESYSYNYDEKWTEFPETDLSTATGTGSIVSTPKDLNSFFEGLLTGKILSAESLTLMKTIKDRYGMGLFRYTTNDRQGFGHRGRIDEFRATSIYFSKENLSFTLVSNGSKIDINEIYTEILKLFLGDAPVAISEDELKKFVGVYVSQSDPNDKSVFIQENNTLINFIKNEFKAPLIYKGENRFVLEQMYAESISFIFSEDGKQVTLEQGGDKGSPRNKE</sequence>
<evidence type="ECO:0000259" key="2">
    <source>
        <dbReference type="Pfam" id="PF00144"/>
    </source>
</evidence>
<dbReference type="PANTHER" id="PTHR46825">
    <property type="entry name" value="D-ALANYL-D-ALANINE-CARBOXYPEPTIDASE/ENDOPEPTIDASE AMPH"/>
    <property type="match status" value="1"/>
</dbReference>
<dbReference type="Pfam" id="PF00144">
    <property type="entry name" value="Beta-lactamase"/>
    <property type="match status" value="1"/>
</dbReference>
<organism evidence="3">
    <name type="scientific">Pontimicrobium sp. SW4</name>
    <dbReference type="NCBI Taxonomy" id="3153519"/>
    <lineage>
        <taxon>Bacteria</taxon>
        <taxon>Pseudomonadati</taxon>
        <taxon>Bacteroidota</taxon>
        <taxon>Flavobacteriia</taxon>
        <taxon>Flavobacteriales</taxon>
        <taxon>Flavobacteriaceae</taxon>
        <taxon>Pontimicrobium</taxon>
    </lineage>
</organism>
<dbReference type="PANTHER" id="PTHR46825:SF7">
    <property type="entry name" value="D-ALANYL-D-ALANINE CARBOXYPEPTIDASE"/>
    <property type="match status" value="1"/>
</dbReference>
<dbReference type="AlphaFoldDB" id="A0AAU7BTW7"/>
<evidence type="ECO:0000313" key="3">
    <source>
        <dbReference type="EMBL" id="XBG61425.1"/>
    </source>
</evidence>
<protein>
    <submittedName>
        <fullName evidence="3">Serine hydrolase domain-containing protein</fullName>
        <ecNumber evidence="3">3.1.1.103</ecNumber>
    </submittedName>
</protein>
<gene>
    <name evidence="3" type="ORF">ABGB03_00630</name>
</gene>
<feature type="domain" description="Beta-lactamase-related" evidence="2">
    <location>
        <begin position="56"/>
        <end position="340"/>
    </location>
</feature>
<dbReference type="EC" id="3.1.1.103" evidence="3"/>
<accession>A0AAU7BTW7</accession>
<proteinExistence type="predicted"/>
<dbReference type="InterPro" id="IPR001466">
    <property type="entry name" value="Beta-lactam-related"/>
</dbReference>
<dbReference type="Gene3D" id="3.40.710.10">
    <property type="entry name" value="DD-peptidase/beta-lactamase superfamily"/>
    <property type="match status" value="1"/>
</dbReference>
<name>A0AAU7BTW7_9FLAO</name>
<dbReference type="GO" id="GO:0016787">
    <property type="term" value="F:hydrolase activity"/>
    <property type="evidence" value="ECO:0007669"/>
    <property type="project" value="UniProtKB-KW"/>
</dbReference>
<evidence type="ECO:0000256" key="1">
    <source>
        <dbReference type="SAM" id="SignalP"/>
    </source>
</evidence>
<keyword evidence="3" id="KW-0378">Hydrolase</keyword>
<dbReference type="InterPro" id="IPR050491">
    <property type="entry name" value="AmpC-like"/>
</dbReference>
<dbReference type="EMBL" id="CP157199">
    <property type="protein sequence ID" value="XBG61425.1"/>
    <property type="molecule type" value="Genomic_DNA"/>
</dbReference>
<keyword evidence="1" id="KW-0732">Signal</keyword>
<dbReference type="SUPFAM" id="SSF56601">
    <property type="entry name" value="beta-lactamase/transpeptidase-like"/>
    <property type="match status" value="1"/>
</dbReference>
<reference evidence="3" key="1">
    <citation type="submission" date="2024-05" db="EMBL/GenBank/DDBJ databases">
        <title>Pontimicrobium maritimus sp. nov., isolated form sea water.</title>
        <authorList>
            <person name="Muhammad N."/>
            <person name="Vuong T.Q."/>
            <person name="Han H.L."/>
            <person name="Kim S.-G."/>
        </authorList>
    </citation>
    <scope>NUCLEOTIDE SEQUENCE</scope>
    <source>
        <strain evidence="3">SW4</strain>
    </source>
</reference>
<dbReference type="PROSITE" id="PS51257">
    <property type="entry name" value="PROKAR_LIPOPROTEIN"/>
    <property type="match status" value="1"/>
</dbReference>
<dbReference type="RefSeq" id="WP_347923954.1">
    <property type="nucleotide sequence ID" value="NZ_CP157199.1"/>
</dbReference>
<dbReference type="InterPro" id="IPR012338">
    <property type="entry name" value="Beta-lactam/transpept-like"/>
</dbReference>
<feature type="chain" id="PRO_5043761504" evidence="1">
    <location>
        <begin position="23"/>
        <end position="449"/>
    </location>
</feature>